<gene>
    <name evidence="7" type="ORF">ASZ90_010532</name>
</gene>
<dbReference type="GO" id="GO:0016787">
    <property type="term" value="F:hydrolase activity"/>
    <property type="evidence" value="ECO:0007669"/>
    <property type="project" value="UniProtKB-KW"/>
</dbReference>
<dbReference type="InterPro" id="IPR011335">
    <property type="entry name" value="Restrct_endonuc-II-like"/>
</dbReference>
<dbReference type="GO" id="GO:0004519">
    <property type="term" value="F:endonuclease activity"/>
    <property type="evidence" value="ECO:0007669"/>
    <property type="project" value="UniProtKB-KW"/>
</dbReference>
<dbReference type="GO" id="GO:0006298">
    <property type="term" value="P:mismatch repair"/>
    <property type="evidence" value="ECO:0007669"/>
    <property type="project" value="InterPro"/>
</dbReference>
<evidence type="ECO:0000256" key="3">
    <source>
        <dbReference type="ARBA" id="ARBA00022763"/>
    </source>
</evidence>
<protein>
    <submittedName>
        <fullName evidence="7">Very-short-patch mismatch repair endonuclease (G-t specific)</fullName>
    </submittedName>
</protein>
<dbReference type="InterPro" id="IPR007569">
    <property type="entry name" value="DUF559"/>
</dbReference>
<evidence type="ECO:0000256" key="1">
    <source>
        <dbReference type="ARBA" id="ARBA00022722"/>
    </source>
</evidence>
<feature type="domain" description="DUF559" evidence="6">
    <location>
        <begin position="106"/>
        <end position="148"/>
    </location>
</feature>
<evidence type="ECO:0000256" key="5">
    <source>
        <dbReference type="ARBA" id="ARBA00023204"/>
    </source>
</evidence>
<dbReference type="AlphaFoldDB" id="A0A0W8FG00"/>
<evidence type="ECO:0000256" key="4">
    <source>
        <dbReference type="ARBA" id="ARBA00022801"/>
    </source>
</evidence>
<dbReference type="SUPFAM" id="SSF52980">
    <property type="entry name" value="Restriction endonuclease-like"/>
    <property type="match status" value="1"/>
</dbReference>
<organism evidence="7">
    <name type="scientific">hydrocarbon metagenome</name>
    <dbReference type="NCBI Taxonomy" id="938273"/>
    <lineage>
        <taxon>unclassified sequences</taxon>
        <taxon>metagenomes</taxon>
        <taxon>ecological metagenomes</taxon>
    </lineage>
</organism>
<dbReference type="CDD" id="cd00221">
    <property type="entry name" value="Vsr"/>
    <property type="match status" value="1"/>
</dbReference>
<dbReference type="Pfam" id="PF04480">
    <property type="entry name" value="DUF559"/>
    <property type="match status" value="1"/>
</dbReference>
<keyword evidence="5" id="KW-0234">DNA repair</keyword>
<name>A0A0W8FG00_9ZZZZ</name>
<dbReference type="NCBIfam" id="TIGR00632">
    <property type="entry name" value="vsr"/>
    <property type="match status" value="1"/>
</dbReference>
<keyword evidence="1" id="KW-0540">Nuclease</keyword>
<dbReference type="EMBL" id="LNQE01001262">
    <property type="protein sequence ID" value="KUG19729.1"/>
    <property type="molecule type" value="Genomic_DNA"/>
</dbReference>
<reference evidence="7" key="1">
    <citation type="journal article" date="2015" name="Proc. Natl. Acad. Sci. U.S.A.">
        <title>Networks of energetic and metabolic interactions define dynamics in microbial communities.</title>
        <authorList>
            <person name="Embree M."/>
            <person name="Liu J.K."/>
            <person name="Al-Bassam M.M."/>
            <person name="Zengler K."/>
        </authorList>
    </citation>
    <scope>NUCLEOTIDE SEQUENCE</scope>
</reference>
<evidence type="ECO:0000256" key="2">
    <source>
        <dbReference type="ARBA" id="ARBA00022759"/>
    </source>
</evidence>
<evidence type="ECO:0000313" key="7">
    <source>
        <dbReference type="EMBL" id="KUG19729.1"/>
    </source>
</evidence>
<keyword evidence="2 7" id="KW-0255">Endonuclease</keyword>
<comment type="caution">
    <text evidence="7">The sequence shown here is derived from an EMBL/GenBank/DDBJ whole genome shotgun (WGS) entry which is preliminary data.</text>
</comment>
<dbReference type="Pfam" id="PF03852">
    <property type="entry name" value="Vsr"/>
    <property type="match status" value="1"/>
</dbReference>
<keyword evidence="4" id="KW-0378">Hydrolase</keyword>
<keyword evidence="3" id="KW-0227">DNA damage</keyword>
<dbReference type="Gene3D" id="3.40.960.10">
    <property type="entry name" value="VSR Endonuclease"/>
    <property type="match status" value="1"/>
</dbReference>
<accession>A0A0W8FG00</accession>
<proteinExistence type="predicted"/>
<evidence type="ECO:0000259" key="6">
    <source>
        <dbReference type="Pfam" id="PF04480"/>
    </source>
</evidence>
<dbReference type="InterPro" id="IPR004603">
    <property type="entry name" value="DNA_mismatch_endonuc_vsr"/>
</dbReference>
<dbReference type="PIRSF" id="PIRSF018267">
    <property type="entry name" value="VSR_endonuc"/>
    <property type="match status" value="1"/>
</dbReference>
<sequence length="153" mass="18457">MIRRLQRTGEVFSDMVDCYPKETRSRVMSKIRSKQTRPEILLRKCLWRRGWRGYRINIKDLPGKPDIVFRSQKVAIFIDGCFWHKCPMCFVEPKSNREYWLPKIEKNVARDQVANEQLQKMGWKVIRIWEHEVKEDVEKCAEKIIKQICSKNE</sequence>